<feature type="transmembrane region" description="Helical" evidence="1">
    <location>
        <begin position="6"/>
        <end position="25"/>
    </location>
</feature>
<keyword evidence="1" id="KW-1133">Transmembrane helix</keyword>
<dbReference type="EMBL" id="NIBL01000002">
    <property type="protein sequence ID" value="OUZ17906.1"/>
    <property type="molecule type" value="Genomic_DNA"/>
</dbReference>
<evidence type="ECO:0000313" key="3">
    <source>
        <dbReference type="Proteomes" id="UP000196503"/>
    </source>
</evidence>
<evidence type="ECO:0000313" key="2">
    <source>
        <dbReference type="EMBL" id="OUZ17906.1"/>
    </source>
</evidence>
<evidence type="ECO:0000256" key="1">
    <source>
        <dbReference type="SAM" id="Phobius"/>
    </source>
</evidence>
<comment type="caution">
    <text evidence="2">The sequence shown here is derived from an EMBL/GenBank/DDBJ whole genome shotgun (WGS) entry which is preliminary data.</text>
</comment>
<organism evidence="2 3">
    <name type="scientific">Enterococcus cecorum</name>
    <dbReference type="NCBI Taxonomy" id="44008"/>
    <lineage>
        <taxon>Bacteria</taxon>
        <taxon>Bacillati</taxon>
        <taxon>Bacillota</taxon>
        <taxon>Bacilli</taxon>
        <taxon>Lactobacillales</taxon>
        <taxon>Enterococcaceae</taxon>
        <taxon>Enterococcus</taxon>
    </lineage>
</organism>
<keyword evidence="1" id="KW-0812">Transmembrane</keyword>
<name>A0A200HYM1_9ENTE</name>
<reference evidence="2 3" key="1">
    <citation type="submission" date="2017-05" db="EMBL/GenBank/DDBJ databases">
        <title>The Genome Sequence of Enterococcus faecium 2D5_DIV0622.</title>
        <authorList>
            <consortium name="The Broad Institute Genomics Platform"/>
            <consortium name="The Broad Institute Genomic Center for Infectious Diseases"/>
            <person name="Earl A."/>
            <person name="Manson A."/>
            <person name="Schwartman J."/>
            <person name="Gilmore M."/>
            <person name="Abouelleil A."/>
            <person name="Cao P."/>
            <person name="Chapman S."/>
            <person name="Cusick C."/>
            <person name="Shea T."/>
            <person name="Young S."/>
            <person name="Neafsey D."/>
            <person name="Nusbaum C."/>
            <person name="Birren B."/>
        </authorList>
    </citation>
    <scope>NUCLEOTIDE SEQUENCE [LARGE SCALE GENOMIC DNA]</scope>
    <source>
        <strain evidence="2 3">2D5_DIV0622</strain>
    </source>
</reference>
<protein>
    <submittedName>
        <fullName evidence="2">Uncharacterized protein</fullName>
    </submittedName>
</protein>
<dbReference type="Proteomes" id="UP000196503">
    <property type="component" value="Unassembled WGS sequence"/>
</dbReference>
<keyword evidence="1" id="KW-0472">Membrane</keyword>
<dbReference type="AlphaFoldDB" id="A0A200HYM1"/>
<accession>A0A200HYM1</accession>
<gene>
    <name evidence="2" type="ORF">A5869_001378</name>
</gene>
<proteinExistence type="predicted"/>
<feature type="non-terminal residue" evidence="2">
    <location>
        <position position="38"/>
    </location>
</feature>
<sequence length="38" mass="4727">MLIDTKAYLLKLFLENFIFVFIFYMTNAKISKKKYWLM</sequence>